<feature type="transmembrane region" description="Helical" evidence="6">
    <location>
        <begin position="39"/>
        <end position="61"/>
    </location>
</feature>
<dbReference type="RefSeq" id="YP_009673139.1">
    <property type="nucleotide sequence ID" value="NC_043860.1"/>
</dbReference>
<dbReference type="GO" id="GO:0009535">
    <property type="term" value="C:chloroplast thylakoid membrane"/>
    <property type="evidence" value="ECO:0007669"/>
    <property type="project" value="UniProtKB-SubCell"/>
</dbReference>
<keyword evidence="8" id="KW-0934">Plastid</keyword>
<keyword evidence="4 6" id="KW-1133">Transmembrane helix</keyword>
<evidence type="ECO:0000313" key="8">
    <source>
        <dbReference type="EMBL" id="QDE53723.1"/>
    </source>
</evidence>
<feature type="transmembrane region" description="Helical" evidence="6">
    <location>
        <begin position="73"/>
        <end position="92"/>
    </location>
</feature>
<organism evidence="8">
    <name type="scientific">Ulva mutabilis</name>
    <dbReference type="NCBI Taxonomy" id="498180"/>
    <lineage>
        <taxon>Eukaryota</taxon>
        <taxon>Viridiplantae</taxon>
        <taxon>Chlorophyta</taxon>
        <taxon>core chlorophytes</taxon>
        <taxon>Ulvophyceae</taxon>
        <taxon>OUU clade</taxon>
        <taxon>Ulvales</taxon>
        <taxon>Ulvaceae</taxon>
        <taxon>Ulva</taxon>
    </lineage>
</organism>
<feature type="transmembrane region" description="Helical" evidence="6">
    <location>
        <begin position="329"/>
        <end position="346"/>
    </location>
</feature>
<dbReference type="GeneID" id="40881656"/>
<keyword evidence="5 6" id="KW-0472">Membrane</keyword>
<keyword evidence="3 6" id="KW-0201">Cytochrome c-type biogenesis</keyword>
<comment type="subcellular location">
    <subcellularLocation>
        <location evidence="1">Membrane</location>
        <topology evidence="1">Multi-pass membrane protein</topology>
    </subcellularLocation>
    <subcellularLocation>
        <location evidence="6">Plastid</location>
        <location evidence="6">Chloroplast thylakoid membrane</location>
        <topology evidence="6">Multi-pass membrane protein</topology>
    </subcellularLocation>
</comment>
<dbReference type="GO" id="GO:0020037">
    <property type="term" value="F:heme binding"/>
    <property type="evidence" value="ECO:0007669"/>
    <property type="project" value="InterPro"/>
</dbReference>
<dbReference type="NCBIfam" id="TIGR03144">
    <property type="entry name" value="cytochr_II_ccsB"/>
    <property type="match status" value="1"/>
</dbReference>
<evidence type="ECO:0000259" key="7">
    <source>
        <dbReference type="Pfam" id="PF01578"/>
    </source>
</evidence>
<comment type="subunit">
    <text evidence="6">May interact with Ccs1.</text>
</comment>
<evidence type="ECO:0000256" key="1">
    <source>
        <dbReference type="ARBA" id="ARBA00004141"/>
    </source>
</evidence>
<gene>
    <name evidence="6 8" type="primary">ccsA</name>
</gene>
<accession>A0A4Y6A9G0</accession>
<proteinExistence type="inferred from homology"/>
<reference evidence="8" key="1">
    <citation type="submission" date="2018-10" db="EMBL/GenBank/DDBJ databases">
        <authorList>
            <person name="Hong Y."/>
        </authorList>
    </citation>
    <scope>NUCLEOTIDE SEQUENCE</scope>
</reference>
<dbReference type="PANTHER" id="PTHR30071:SF1">
    <property type="entry name" value="CYTOCHROME B_B6 PROTEIN-RELATED"/>
    <property type="match status" value="1"/>
</dbReference>
<dbReference type="InterPro" id="IPR002541">
    <property type="entry name" value="Cyt_c_assembly"/>
</dbReference>
<evidence type="ECO:0000256" key="2">
    <source>
        <dbReference type="ARBA" id="ARBA00022692"/>
    </source>
</evidence>
<feature type="transmembrane region" description="Helical" evidence="6">
    <location>
        <begin position="170"/>
        <end position="201"/>
    </location>
</feature>
<protein>
    <recommendedName>
        <fullName evidence="6">Cytochrome c biogenesis protein CcsA</fullName>
    </recommendedName>
</protein>
<feature type="transmembrane region" description="Helical" evidence="6">
    <location>
        <begin position="358"/>
        <end position="377"/>
    </location>
</feature>
<dbReference type="Pfam" id="PF01578">
    <property type="entry name" value="Cytochrom_C_asm"/>
    <property type="match status" value="1"/>
</dbReference>
<feature type="domain" description="Cytochrome c assembly protein" evidence="7">
    <location>
        <begin position="68"/>
        <end position="381"/>
    </location>
</feature>
<sequence length="387" mass="44592">MFNINLETSLININFIILFVAMILYWLKSSFFLKGFNNLPDIFIIISNILQFSFLCIRWVNSNHFPLSNLYESLLFLSYSLTSILIIFNITVELKKKNYFKNFYTNIVSLFLKNNNKINKTMYSNNSFLNSIFGSILTPLILLLNTFANFSLPVELKTVNALVPALKSNWLLMHVTVMILSYAALLCGCLFSIAYLILTFVSNFLYNKNKKLLLLDKNNLDSENFLYENSNSTFSFDYSKDSSKVKKVNLAFNSYFFDINKTKNIEFENTTSKKDFIIDNLGSVMLTLDNLSYRILGLGFPLLTMGLLSGAVWANQTWGSYWSWDPKETWALITWFIFAIYFHTRLSKGWSGFKSSLLASFGFVIIWVCYLGVNLMGKGLHSYGFLS</sequence>
<feature type="transmembrane region" description="Helical" evidence="6">
    <location>
        <begin position="6"/>
        <end position="27"/>
    </location>
</feature>
<dbReference type="GO" id="GO:0005886">
    <property type="term" value="C:plasma membrane"/>
    <property type="evidence" value="ECO:0007669"/>
    <property type="project" value="TreeGrafter"/>
</dbReference>
<dbReference type="InterPro" id="IPR045062">
    <property type="entry name" value="Cyt_c_biogenesis_CcsA/CcmC"/>
</dbReference>
<comment type="function">
    <text evidence="6">Required during biogenesis of c-type cytochromes (cytochrome c6 and cytochrome f) at the step of heme attachment.</text>
</comment>
<feature type="transmembrane region" description="Helical" evidence="6">
    <location>
        <begin position="127"/>
        <end position="150"/>
    </location>
</feature>
<evidence type="ECO:0000256" key="6">
    <source>
        <dbReference type="HAMAP-Rule" id="MF_01391"/>
    </source>
</evidence>
<dbReference type="EMBL" id="MK069584">
    <property type="protein sequence ID" value="QDE53723.1"/>
    <property type="molecule type" value="Genomic_DNA"/>
</dbReference>
<evidence type="ECO:0000256" key="5">
    <source>
        <dbReference type="ARBA" id="ARBA00023136"/>
    </source>
</evidence>
<keyword evidence="8" id="KW-0150">Chloroplast</keyword>
<name>A0A4Y6A9G0_9CHLO</name>
<dbReference type="HAMAP" id="MF_01391">
    <property type="entry name" value="CytC_CcsA"/>
    <property type="match status" value="1"/>
</dbReference>
<evidence type="ECO:0000256" key="4">
    <source>
        <dbReference type="ARBA" id="ARBA00022989"/>
    </source>
</evidence>
<comment type="similarity">
    <text evidence="6">Belongs to the CcmF/CycK/Ccl1/NrfE/CcsA family.</text>
</comment>
<geneLocation type="chloroplast" evidence="8"/>
<feature type="transmembrane region" description="Helical" evidence="6">
    <location>
        <begin position="295"/>
        <end position="314"/>
    </location>
</feature>
<keyword evidence="6" id="KW-0793">Thylakoid</keyword>
<dbReference type="PANTHER" id="PTHR30071">
    <property type="entry name" value="HEME EXPORTER PROTEIN C"/>
    <property type="match status" value="1"/>
</dbReference>
<dbReference type="GO" id="GO:0017004">
    <property type="term" value="P:cytochrome complex assembly"/>
    <property type="evidence" value="ECO:0007669"/>
    <property type="project" value="UniProtKB-UniRule"/>
</dbReference>
<dbReference type="InterPro" id="IPR017562">
    <property type="entry name" value="Cyt_c_biogenesis_CcsA"/>
</dbReference>
<keyword evidence="2 6" id="KW-0812">Transmembrane</keyword>
<dbReference type="AlphaFoldDB" id="A0A4Y6A9G0"/>
<evidence type="ECO:0000256" key="3">
    <source>
        <dbReference type="ARBA" id="ARBA00022748"/>
    </source>
</evidence>